<dbReference type="Gene3D" id="2.60.120.230">
    <property type="match status" value="1"/>
</dbReference>
<dbReference type="InterPro" id="IPR011042">
    <property type="entry name" value="6-blade_b-propeller_TolB-like"/>
</dbReference>
<keyword evidence="23" id="KW-1185">Reference proteome</keyword>
<dbReference type="InterPro" id="IPR000720">
    <property type="entry name" value="PHM/PAL"/>
</dbReference>
<dbReference type="PANTHER" id="PTHR10680:SF14">
    <property type="entry name" value="PEPTIDYL-GLYCINE ALPHA-AMIDATING MONOOXYGENASE"/>
    <property type="match status" value="1"/>
</dbReference>
<evidence type="ECO:0000256" key="12">
    <source>
        <dbReference type="ARBA" id="ARBA00023157"/>
    </source>
</evidence>
<dbReference type="RefSeq" id="XP_006822280.1">
    <property type="nucleotide sequence ID" value="XM_006822217.1"/>
</dbReference>
<evidence type="ECO:0000256" key="13">
    <source>
        <dbReference type="ARBA" id="ARBA00023180"/>
    </source>
</evidence>
<keyword evidence="13" id="KW-0325">Glycoprotein</keyword>
<feature type="region of interest" description="Disordered" evidence="18">
    <location>
        <begin position="374"/>
        <end position="404"/>
    </location>
</feature>
<name>A0ABM0MQI9_SACKO</name>
<evidence type="ECO:0000256" key="18">
    <source>
        <dbReference type="SAM" id="MobiDB-lite"/>
    </source>
</evidence>
<evidence type="ECO:0000256" key="14">
    <source>
        <dbReference type="ARBA" id="ARBA00023239"/>
    </source>
</evidence>
<dbReference type="Pfam" id="PF01436">
    <property type="entry name" value="NHL"/>
    <property type="match status" value="2"/>
</dbReference>
<dbReference type="InterPro" id="IPR014783">
    <property type="entry name" value="Cu2_ascorb_mOase_CS-2"/>
</dbReference>
<evidence type="ECO:0000256" key="20">
    <source>
        <dbReference type="SAM" id="SignalP"/>
    </source>
</evidence>
<evidence type="ECO:0000259" key="21">
    <source>
        <dbReference type="Pfam" id="PF01082"/>
    </source>
</evidence>
<evidence type="ECO:0000313" key="24">
    <source>
        <dbReference type="RefSeq" id="XP_006822280.1"/>
    </source>
</evidence>
<keyword evidence="11" id="KW-0503">Monooxygenase</keyword>
<keyword evidence="6" id="KW-0479">Metal-binding</keyword>
<evidence type="ECO:0000256" key="9">
    <source>
        <dbReference type="ARBA" id="ARBA00023002"/>
    </source>
</evidence>
<dbReference type="Proteomes" id="UP000694865">
    <property type="component" value="Unplaced"/>
</dbReference>
<dbReference type="GeneID" id="102808073"/>
<comment type="cofactor">
    <cofactor evidence="2">
        <name>Zn(2+)</name>
        <dbReference type="ChEBI" id="CHEBI:29105"/>
    </cofactor>
</comment>
<comment type="cofactor">
    <cofactor evidence="3">
        <name>Cu(2+)</name>
        <dbReference type="ChEBI" id="CHEBI:29036"/>
    </cofactor>
</comment>
<evidence type="ECO:0000256" key="17">
    <source>
        <dbReference type="PROSITE-ProRule" id="PRU00504"/>
    </source>
</evidence>
<keyword evidence="19" id="KW-0472">Membrane</keyword>
<keyword evidence="12" id="KW-1015">Disulfide bond</keyword>
<evidence type="ECO:0000256" key="4">
    <source>
        <dbReference type="ARBA" id="ARBA00006026"/>
    </source>
</evidence>
<evidence type="ECO:0000256" key="8">
    <source>
        <dbReference type="ARBA" id="ARBA00022737"/>
    </source>
</evidence>
<dbReference type="InterPro" id="IPR024548">
    <property type="entry name" value="Cu2_monoox_C"/>
</dbReference>
<dbReference type="Pfam" id="PF01082">
    <property type="entry name" value="Cu2_monooxygen"/>
    <property type="match status" value="1"/>
</dbReference>
<evidence type="ECO:0000313" key="23">
    <source>
        <dbReference type="Proteomes" id="UP000694865"/>
    </source>
</evidence>
<reference evidence="24" key="1">
    <citation type="submission" date="2025-08" db="UniProtKB">
        <authorList>
            <consortium name="RefSeq"/>
        </authorList>
    </citation>
    <scope>IDENTIFICATION</scope>
    <source>
        <tissue evidence="24">Testes</tissue>
    </source>
</reference>
<dbReference type="SUPFAM" id="SSF63829">
    <property type="entry name" value="Calcium-dependent phosphotriesterase"/>
    <property type="match status" value="1"/>
</dbReference>
<dbReference type="Gene3D" id="2.120.10.30">
    <property type="entry name" value="TolB, C-terminal domain"/>
    <property type="match status" value="1"/>
</dbReference>
<proteinExistence type="inferred from homology"/>
<dbReference type="Gene3D" id="2.60.120.310">
    <property type="entry name" value="Copper type II, ascorbate-dependent monooxygenase, N-terminal domain"/>
    <property type="match status" value="1"/>
</dbReference>
<dbReference type="PROSITE" id="PS51125">
    <property type="entry name" value="NHL"/>
    <property type="match status" value="3"/>
</dbReference>
<evidence type="ECO:0000256" key="1">
    <source>
        <dbReference type="ARBA" id="ARBA00000686"/>
    </source>
</evidence>
<feature type="transmembrane region" description="Helical" evidence="19">
    <location>
        <begin position="734"/>
        <end position="754"/>
    </location>
</feature>
<evidence type="ECO:0000256" key="10">
    <source>
        <dbReference type="ARBA" id="ARBA00023008"/>
    </source>
</evidence>
<feature type="repeat" description="NHL" evidence="17">
    <location>
        <begin position="542"/>
        <end position="587"/>
    </location>
</feature>
<evidence type="ECO:0000256" key="3">
    <source>
        <dbReference type="ARBA" id="ARBA00001973"/>
    </source>
</evidence>
<keyword evidence="8" id="KW-0677">Repeat</keyword>
<keyword evidence="14" id="KW-0456">Lyase</keyword>
<evidence type="ECO:0000256" key="2">
    <source>
        <dbReference type="ARBA" id="ARBA00001947"/>
    </source>
</evidence>
<keyword evidence="19" id="KW-1133">Transmembrane helix</keyword>
<evidence type="ECO:0000256" key="16">
    <source>
        <dbReference type="ARBA" id="ARBA00048431"/>
    </source>
</evidence>
<feature type="domain" description="Copper type II ascorbate-dependent monooxygenase N-terminal" evidence="21">
    <location>
        <begin position="41"/>
        <end position="153"/>
    </location>
</feature>
<comment type="catalytic activity">
    <reaction evidence="1">
        <text>a [peptide]-C-terminal (2S)-2-hydroxyglycine = a [peptide]-C-terminal amide + glyoxylate</text>
        <dbReference type="Rhea" id="RHEA:20924"/>
        <dbReference type="Rhea" id="RHEA-COMP:13485"/>
        <dbReference type="Rhea" id="RHEA-COMP:15321"/>
        <dbReference type="ChEBI" id="CHEBI:36655"/>
        <dbReference type="ChEBI" id="CHEBI:137001"/>
        <dbReference type="ChEBI" id="CHEBI:142768"/>
        <dbReference type="EC" id="4.3.2.5"/>
    </reaction>
</comment>
<dbReference type="InterPro" id="IPR036939">
    <property type="entry name" value="Cu2_ascorb_mOase_N_sf"/>
</dbReference>
<comment type="similarity">
    <text evidence="4">In the C-terminal section; belongs to the peptidyl-alpha-hydroxyglycine alpha-amidating lyase family.</text>
</comment>
<dbReference type="InterPro" id="IPR001258">
    <property type="entry name" value="NHL_repeat"/>
</dbReference>
<keyword evidence="15" id="KW-0511">Multifunctional enzyme</keyword>
<comment type="similarity">
    <text evidence="5">In the N-terminal section; belongs to the copper type II ascorbate-dependent monooxygenase family.</text>
</comment>
<dbReference type="InterPro" id="IPR000323">
    <property type="entry name" value="Cu2_ascorb_mOase_N"/>
</dbReference>
<evidence type="ECO:0000256" key="7">
    <source>
        <dbReference type="ARBA" id="ARBA00022729"/>
    </source>
</evidence>
<feature type="chain" id="PRO_5045981938" evidence="20">
    <location>
        <begin position="20"/>
        <end position="828"/>
    </location>
</feature>
<keyword evidence="9" id="KW-0560">Oxidoreductase</keyword>
<evidence type="ECO:0000256" key="19">
    <source>
        <dbReference type="SAM" id="Phobius"/>
    </source>
</evidence>
<organism evidence="23 24">
    <name type="scientific">Saccoglossus kowalevskii</name>
    <name type="common">Acorn worm</name>
    <dbReference type="NCBI Taxonomy" id="10224"/>
    <lineage>
        <taxon>Eukaryota</taxon>
        <taxon>Metazoa</taxon>
        <taxon>Hemichordata</taxon>
        <taxon>Enteropneusta</taxon>
        <taxon>Harrimaniidae</taxon>
        <taxon>Saccoglossus</taxon>
    </lineage>
</organism>
<dbReference type="SUPFAM" id="SSF49742">
    <property type="entry name" value="PHM/PNGase F"/>
    <property type="match status" value="2"/>
</dbReference>
<keyword evidence="7 20" id="KW-0732">Signal</keyword>
<dbReference type="InterPro" id="IPR008977">
    <property type="entry name" value="PHM/PNGase_F_dom_sf"/>
</dbReference>
<feature type="repeat" description="NHL" evidence="17">
    <location>
        <begin position="608"/>
        <end position="642"/>
    </location>
</feature>
<evidence type="ECO:0000256" key="11">
    <source>
        <dbReference type="ARBA" id="ARBA00023033"/>
    </source>
</evidence>
<dbReference type="PANTHER" id="PTHR10680">
    <property type="entry name" value="PEPTIDYL-GLYCINE ALPHA-AMIDATING MONOOXYGENASE"/>
    <property type="match status" value="1"/>
</dbReference>
<evidence type="ECO:0000256" key="6">
    <source>
        <dbReference type="ARBA" id="ARBA00022723"/>
    </source>
</evidence>
<evidence type="ECO:0000256" key="5">
    <source>
        <dbReference type="ARBA" id="ARBA00010263"/>
    </source>
</evidence>
<protein>
    <submittedName>
        <fullName evidence="24">Peptidyl-glycine alpha-amidating monooxygenase-like</fullName>
    </submittedName>
</protein>
<dbReference type="Pfam" id="PF03712">
    <property type="entry name" value="Cu2_monoox_C"/>
    <property type="match status" value="1"/>
</dbReference>
<comment type="catalytic activity">
    <reaction evidence="16">
        <text>a [peptide]-C-terminal glycine + 2 L-ascorbate + O2 = a [peptide]-C-terminal (2S)-2-hydroxyglycine + 2 monodehydro-L-ascorbate radical + H2O</text>
        <dbReference type="Rhea" id="RHEA:21452"/>
        <dbReference type="Rhea" id="RHEA-COMP:13486"/>
        <dbReference type="Rhea" id="RHEA-COMP:15321"/>
        <dbReference type="ChEBI" id="CHEBI:15377"/>
        <dbReference type="ChEBI" id="CHEBI:15379"/>
        <dbReference type="ChEBI" id="CHEBI:38290"/>
        <dbReference type="ChEBI" id="CHEBI:59513"/>
        <dbReference type="ChEBI" id="CHEBI:137000"/>
        <dbReference type="ChEBI" id="CHEBI:142768"/>
        <dbReference type="EC" id="1.14.17.3"/>
    </reaction>
</comment>
<feature type="signal peptide" evidence="20">
    <location>
        <begin position="1"/>
        <end position="19"/>
    </location>
</feature>
<evidence type="ECO:0000259" key="22">
    <source>
        <dbReference type="Pfam" id="PF03712"/>
    </source>
</evidence>
<keyword evidence="10" id="KW-0186">Copper</keyword>
<gene>
    <name evidence="24" type="primary">LOC102808073</name>
</gene>
<feature type="domain" description="Copper type II ascorbate-dependent monooxygenase C-terminal" evidence="22">
    <location>
        <begin position="176"/>
        <end position="312"/>
    </location>
</feature>
<sequence>MAVVHIITVLVLCLTCMLCEPYYDRQHRVDISRETDIFSIDFLMPEVSPKQTDTYLCTSVKMPEEEIYIVHYEPQADMNTVHHMILYGCEAPYAALENWECESRICRGGTKIMYAWARNAPALKLPEGVGFRVGGAGHSKYLILQVHYNNVDDFVAGGMDTSGVKLFMTYTPQRFIAGIYLLVSMDVNINPGEENVHSDVYCPYEERHRIHAFAFRVHTHNHGRVVSGYRVRNGRWSLLGKANPLWPQAFYPMDSDFEIQRNDALAARCTFSGENLDHSVNVGSTSKDEMCNFYIMYYMDNENEDIIQACSKKAIHVQFPPDSDIPPPPNEFLQDKMEYHHHENYYNYYDDYYDEDQNVEKSDDKPDDVIKAEEKENKQEEDKEDEEININHNEQTDEKVQTTSTPLKTAEVQNNNNKQGGFQEVQDWLTLSDMTLGQVSAVDLDKNGDVVIFHRKDRIWDATTFDANNNFQFAADGPIIGNTVITIDKKTGKIKHQWGSNLFYLPHGLTLDNDDNIWITDVALHQVFKFPPGGNNSPLIELGTKLEPGNDDHHFCKPADVAIDPYTGYFFVADGYCNTRIIKYSPQGEKILQWGEPSTHSIKSFPPPGTFNLPHSLVYIDDTNQVCVADRKNGRIQCFKSSNGDFVIEYHPAEFDGRVFAIDYTPMNGGLLYAINGPVMKSGSKEPLGIVIKLDTDVNITVNNKDQIKIDKGDLPKPLYNNYHDTGKDMMPTLLIMTLLAIPIVLMALVTVVLRLRAQGKLRVQNIKYFFSNGYRSTSHGNVNLGSFFNRHKGFSKVSTEDSDHDHFSEESDVDEYTAMNVGKSQNL</sequence>
<accession>A0ABM0MQI9</accession>
<dbReference type="PROSITE" id="PS00085">
    <property type="entry name" value="CU2_MONOOXYGENASE_2"/>
    <property type="match status" value="1"/>
</dbReference>
<dbReference type="InterPro" id="IPR014784">
    <property type="entry name" value="Cu2_ascorb_mOase-like_C"/>
</dbReference>
<dbReference type="CDD" id="cd14958">
    <property type="entry name" value="NHL_PAL_like"/>
    <property type="match status" value="1"/>
</dbReference>
<keyword evidence="19" id="KW-0812">Transmembrane</keyword>
<evidence type="ECO:0000256" key="15">
    <source>
        <dbReference type="ARBA" id="ARBA00023268"/>
    </source>
</evidence>
<dbReference type="PRINTS" id="PR00790">
    <property type="entry name" value="PAMONOXGNASE"/>
</dbReference>
<feature type="repeat" description="NHL" evidence="17">
    <location>
        <begin position="492"/>
        <end position="533"/>
    </location>
</feature>